<gene>
    <name evidence="9" type="ORF">CYMTET_25820</name>
</gene>
<dbReference type="InterPro" id="IPR035979">
    <property type="entry name" value="RBD_domain_sf"/>
</dbReference>
<evidence type="ECO:0000256" key="5">
    <source>
        <dbReference type="ARBA" id="ARBA00023242"/>
    </source>
</evidence>
<keyword evidence="4" id="KW-0508">mRNA splicing</keyword>
<evidence type="ECO:0000256" key="3">
    <source>
        <dbReference type="ARBA" id="ARBA00022884"/>
    </source>
</evidence>
<dbReference type="PROSITE" id="PS50102">
    <property type="entry name" value="RRM"/>
    <property type="match status" value="1"/>
</dbReference>
<dbReference type="GO" id="GO:0008380">
    <property type="term" value="P:RNA splicing"/>
    <property type="evidence" value="ECO:0007669"/>
    <property type="project" value="UniProtKB-KW"/>
</dbReference>
<protein>
    <submittedName>
        <fullName evidence="9">Alpha-beta plait domain-containing protein</fullName>
    </submittedName>
</protein>
<dbReference type="InterPro" id="IPR012677">
    <property type="entry name" value="Nucleotide-bd_a/b_plait_sf"/>
</dbReference>
<dbReference type="PANTHER" id="PTHR48028:SF4">
    <property type="entry name" value="SC35-LIKE SPLICING FACTOR"/>
    <property type="match status" value="1"/>
</dbReference>
<reference evidence="9 10" key="1">
    <citation type="journal article" date="2015" name="Genome Biol. Evol.">
        <title>Comparative Genomics of a Bacterivorous Green Alga Reveals Evolutionary Causalities and Consequences of Phago-Mixotrophic Mode of Nutrition.</title>
        <authorList>
            <person name="Burns J.A."/>
            <person name="Paasch A."/>
            <person name="Narechania A."/>
            <person name="Kim E."/>
        </authorList>
    </citation>
    <scope>NUCLEOTIDE SEQUENCE [LARGE SCALE GENOMIC DNA]</scope>
    <source>
        <strain evidence="9 10">PLY_AMNH</strain>
    </source>
</reference>
<feature type="non-terminal residue" evidence="9">
    <location>
        <position position="175"/>
    </location>
</feature>
<dbReference type="SMART" id="SM00360">
    <property type="entry name" value="RRM"/>
    <property type="match status" value="1"/>
</dbReference>
<dbReference type="GO" id="GO:0006397">
    <property type="term" value="P:mRNA processing"/>
    <property type="evidence" value="ECO:0007669"/>
    <property type="project" value="UniProtKB-KW"/>
</dbReference>
<keyword evidence="2" id="KW-0507">mRNA processing</keyword>
<dbReference type="CDD" id="cd12311">
    <property type="entry name" value="RRM_SRSF2_SRSF8"/>
    <property type="match status" value="1"/>
</dbReference>
<feature type="domain" description="RRM" evidence="8">
    <location>
        <begin position="15"/>
        <end position="93"/>
    </location>
</feature>
<name>A0AAE0FTS0_9CHLO</name>
<dbReference type="Pfam" id="PF00076">
    <property type="entry name" value="RRM_1"/>
    <property type="match status" value="1"/>
</dbReference>
<dbReference type="Gene3D" id="3.30.70.330">
    <property type="match status" value="1"/>
</dbReference>
<keyword evidence="10" id="KW-1185">Reference proteome</keyword>
<keyword evidence="5" id="KW-0539">Nucleus</keyword>
<dbReference type="InterPro" id="IPR000504">
    <property type="entry name" value="RRM_dom"/>
</dbReference>
<proteinExistence type="predicted"/>
<organism evidence="9 10">
    <name type="scientific">Cymbomonas tetramitiformis</name>
    <dbReference type="NCBI Taxonomy" id="36881"/>
    <lineage>
        <taxon>Eukaryota</taxon>
        <taxon>Viridiplantae</taxon>
        <taxon>Chlorophyta</taxon>
        <taxon>Pyramimonadophyceae</taxon>
        <taxon>Pyramimonadales</taxon>
        <taxon>Pyramimonadaceae</taxon>
        <taxon>Cymbomonas</taxon>
    </lineage>
</organism>
<comment type="caution">
    <text evidence="9">The sequence shown here is derived from an EMBL/GenBank/DDBJ whole genome shotgun (WGS) entry which is preliminary data.</text>
</comment>
<feature type="compositionally biased region" description="Basic and acidic residues" evidence="7">
    <location>
        <begin position="94"/>
        <end position="157"/>
    </location>
</feature>
<evidence type="ECO:0000256" key="7">
    <source>
        <dbReference type="SAM" id="MobiDB-lite"/>
    </source>
</evidence>
<dbReference type="GO" id="GO:0005634">
    <property type="term" value="C:nucleus"/>
    <property type="evidence" value="ECO:0007669"/>
    <property type="project" value="UniProtKB-SubCell"/>
</dbReference>
<evidence type="ECO:0000256" key="4">
    <source>
        <dbReference type="ARBA" id="ARBA00023187"/>
    </source>
</evidence>
<evidence type="ECO:0000256" key="1">
    <source>
        <dbReference type="ARBA" id="ARBA00004123"/>
    </source>
</evidence>
<comment type="subcellular location">
    <subcellularLocation>
        <location evidence="1">Nucleus</location>
    </subcellularLocation>
</comment>
<feature type="region of interest" description="Disordered" evidence="7">
    <location>
        <begin position="92"/>
        <end position="157"/>
    </location>
</feature>
<dbReference type="Proteomes" id="UP001190700">
    <property type="component" value="Unassembled WGS sequence"/>
</dbReference>
<dbReference type="GO" id="GO:0003723">
    <property type="term" value="F:RNA binding"/>
    <property type="evidence" value="ECO:0007669"/>
    <property type="project" value="UniProtKB-UniRule"/>
</dbReference>
<accession>A0AAE0FTS0</accession>
<evidence type="ECO:0000256" key="2">
    <source>
        <dbReference type="ARBA" id="ARBA00022664"/>
    </source>
</evidence>
<evidence type="ECO:0000259" key="8">
    <source>
        <dbReference type="PROSITE" id="PS50102"/>
    </source>
</evidence>
<evidence type="ECO:0000256" key="6">
    <source>
        <dbReference type="PROSITE-ProRule" id="PRU00176"/>
    </source>
</evidence>
<dbReference type="SUPFAM" id="SSF54928">
    <property type="entry name" value="RNA-binding domain, RBD"/>
    <property type="match status" value="1"/>
</dbReference>
<evidence type="ECO:0000313" key="10">
    <source>
        <dbReference type="Proteomes" id="UP001190700"/>
    </source>
</evidence>
<dbReference type="InterPro" id="IPR051106">
    <property type="entry name" value="RNA-bind/splicing_reg"/>
</dbReference>
<keyword evidence="3 6" id="KW-0694">RNA-binding</keyword>
<dbReference type="AlphaFoldDB" id="A0AAE0FTS0"/>
<evidence type="ECO:0000313" key="9">
    <source>
        <dbReference type="EMBL" id="KAK3265500.1"/>
    </source>
</evidence>
<sequence length="175" mass="20928">MSRYAQGPPDVSNTYSLLVLNITFRTTPEDLRPIFDRYGKVQDVYIPKDRATGDSRGFAFVRYAHEADAEMAVERINGRNIDGRDIVVQFAKYGRSEENKGPPRRQENDRDRDYRRDDGRRDSHRRDRDDYRRDEPRRDEYRRDDHRREDSRRGDSRREERRYVLCIACPTAHAT</sequence>
<dbReference type="EMBL" id="LGRX02013871">
    <property type="protein sequence ID" value="KAK3265500.1"/>
    <property type="molecule type" value="Genomic_DNA"/>
</dbReference>
<dbReference type="PANTHER" id="PTHR48028">
    <property type="entry name" value="GLYCINE-RICH RNA-BINDING PROTEIN RZ1A"/>
    <property type="match status" value="1"/>
</dbReference>